<organism evidence="11 12">
    <name type="scientific">Eptatretus burgeri</name>
    <name type="common">Inshore hagfish</name>
    <dbReference type="NCBI Taxonomy" id="7764"/>
    <lineage>
        <taxon>Eukaryota</taxon>
        <taxon>Metazoa</taxon>
        <taxon>Chordata</taxon>
        <taxon>Craniata</taxon>
        <taxon>Vertebrata</taxon>
        <taxon>Cyclostomata</taxon>
        <taxon>Myxini</taxon>
        <taxon>Myxiniformes</taxon>
        <taxon>Myxinidae</taxon>
        <taxon>Eptatretinae</taxon>
        <taxon>Eptatretus</taxon>
    </lineage>
</organism>
<comment type="similarity">
    <text evidence="2 8 9">Belongs to the NDK family.</text>
</comment>
<evidence type="ECO:0000256" key="8">
    <source>
        <dbReference type="PROSITE-ProRule" id="PRU00706"/>
    </source>
</evidence>
<keyword evidence="12" id="KW-1185">Reference proteome</keyword>
<dbReference type="Pfam" id="PF05186">
    <property type="entry name" value="Dpy-30"/>
    <property type="match status" value="1"/>
</dbReference>
<dbReference type="PANTHER" id="PTHR46161">
    <property type="entry name" value="NUCLEOSIDE DIPHOSPHATE KINASE"/>
    <property type="match status" value="1"/>
</dbReference>
<dbReference type="CDD" id="cd22970">
    <property type="entry name" value="DD_NDKH5-like"/>
    <property type="match status" value="1"/>
</dbReference>
<evidence type="ECO:0000256" key="7">
    <source>
        <dbReference type="ARBA" id="ARBA00080200"/>
    </source>
</evidence>
<evidence type="ECO:0000259" key="10">
    <source>
        <dbReference type="SMART" id="SM00562"/>
    </source>
</evidence>
<dbReference type="GeneTree" id="ENSGT00940000159595"/>
<dbReference type="PRINTS" id="PR01243">
    <property type="entry name" value="NUCDPKINASE"/>
</dbReference>
<reference evidence="11" key="1">
    <citation type="submission" date="2025-08" db="UniProtKB">
        <authorList>
            <consortium name="Ensembl"/>
        </authorList>
    </citation>
    <scope>IDENTIFICATION</scope>
</reference>
<dbReference type="PANTHER" id="PTHR46161:SF1">
    <property type="entry name" value="NUCLEOSIDE DIPHOSPHATE KINASE HOMOLOG 5"/>
    <property type="match status" value="1"/>
</dbReference>
<evidence type="ECO:0000256" key="6">
    <source>
        <dbReference type="ARBA" id="ARBA00072632"/>
    </source>
</evidence>
<protein>
    <recommendedName>
        <fullName evidence="6">Nucleoside diphosphate kinase homolog 5</fullName>
    </recommendedName>
    <alternativeName>
        <fullName evidence="7">3'-5' exonuclease NME5</fullName>
    </alternativeName>
</protein>
<dbReference type="SMART" id="SM00562">
    <property type="entry name" value="NDK"/>
    <property type="match status" value="1"/>
</dbReference>
<dbReference type="AlphaFoldDB" id="A0A8C4X0L4"/>
<dbReference type="Pfam" id="PF00334">
    <property type="entry name" value="NDK"/>
    <property type="match status" value="1"/>
</dbReference>
<dbReference type="GO" id="GO:0004550">
    <property type="term" value="F:nucleoside diphosphate kinase activity"/>
    <property type="evidence" value="ECO:0007669"/>
    <property type="project" value="InterPro"/>
</dbReference>
<evidence type="ECO:0000256" key="4">
    <source>
        <dbReference type="ARBA" id="ARBA00022801"/>
    </source>
</evidence>
<feature type="domain" description="Nucleoside diphosphate kinase-like" evidence="10">
    <location>
        <begin position="18"/>
        <end position="160"/>
    </location>
</feature>
<comment type="caution">
    <text evidence="8">Lacks conserved residue(s) required for the propagation of feature annotation.</text>
</comment>
<evidence type="ECO:0000256" key="5">
    <source>
        <dbReference type="ARBA" id="ARBA00023273"/>
    </source>
</evidence>
<dbReference type="Gene3D" id="1.20.890.10">
    <property type="entry name" value="cAMP-dependent protein kinase regulatory subunit, dimerization-anchoring domain"/>
    <property type="match status" value="1"/>
</dbReference>
<evidence type="ECO:0000256" key="1">
    <source>
        <dbReference type="ARBA" id="ARBA00004138"/>
    </source>
</evidence>
<evidence type="ECO:0000256" key="9">
    <source>
        <dbReference type="RuleBase" id="RU004011"/>
    </source>
</evidence>
<dbReference type="GO" id="GO:0006183">
    <property type="term" value="P:GTP biosynthetic process"/>
    <property type="evidence" value="ECO:0007669"/>
    <property type="project" value="InterPro"/>
</dbReference>
<keyword evidence="3" id="KW-0217">Developmental protein</keyword>
<dbReference type="PROSITE" id="PS51374">
    <property type="entry name" value="NDPK_LIKE"/>
    <property type="match status" value="1"/>
</dbReference>
<dbReference type="OMA" id="HNAISYW"/>
<dbReference type="GO" id="GO:0006228">
    <property type="term" value="P:UTP biosynthetic process"/>
    <property type="evidence" value="ECO:0007669"/>
    <property type="project" value="InterPro"/>
</dbReference>
<dbReference type="GO" id="GO:0006241">
    <property type="term" value="P:CTP biosynthetic process"/>
    <property type="evidence" value="ECO:0007669"/>
    <property type="project" value="InterPro"/>
</dbReference>
<dbReference type="GO" id="GO:0005929">
    <property type="term" value="C:cilium"/>
    <property type="evidence" value="ECO:0007669"/>
    <property type="project" value="UniProtKB-SubCell"/>
</dbReference>
<dbReference type="GO" id="GO:0016787">
    <property type="term" value="F:hydrolase activity"/>
    <property type="evidence" value="ECO:0007669"/>
    <property type="project" value="UniProtKB-KW"/>
</dbReference>
<dbReference type="InterPro" id="IPR001564">
    <property type="entry name" value="Nucleoside_diP_kinase"/>
</dbReference>
<evidence type="ECO:0000256" key="2">
    <source>
        <dbReference type="ARBA" id="ARBA00008142"/>
    </source>
</evidence>
<name>A0A8C4X0L4_EPTBU</name>
<dbReference type="Proteomes" id="UP000694388">
    <property type="component" value="Unplaced"/>
</dbReference>
<keyword evidence="5" id="KW-0966">Cell projection</keyword>
<sequence>MSKVESVSDVVCSCRIDMEFTLALIKPDLYVRAADIEEIILSHNFIVLQRRVVRLSREDASEFYAEQCGTMSFAGLVTFLSSGPLLVLLLTHPGGPGVTLDQFKKLVGPTNSNKAREISPDSLRALFGMDELRNAVHASESLTAAKREIKFFFPSVTLDPLRLQNQANEYLDRLVTPTLLQGLDALCKCKPQNPVAWLADWLLNNNPNKPSILHPDSSC</sequence>
<dbReference type="Ensembl" id="ENSEBUT00000025229.1">
    <property type="protein sequence ID" value="ENSEBUP00000024653.1"/>
    <property type="gene ID" value="ENSEBUG00000015219.1"/>
</dbReference>
<keyword evidence="4" id="KW-0378">Hydrolase</keyword>
<dbReference type="Gene3D" id="3.30.70.141">
    <property type="entry name" value="Nucleoside diphosphate kinase-like domain"/>
    <property type="match status" value="1"/>
</dbReference>
<dbReference type="InterPro" id="IPR007858">
    <property type="entry name" value="Dpy-30_motif"/>
</dbReference>
<evidence type="ECO:0000256" key="3">
    <source>
        <dbReference type="ARBA" id="ARBA00022473"/>
    </source>
</evidence>
<dbReference type="InterPro" id="IPR034907">
    <property type="entry name" value="NDK-like_dom"/>
</dbReference>
<comment type="subcellular location">
    <subcellularLocation>
        <location evidence="1">Cell projection</location>
        <location evidence="1">Cilium</location>
    </subcellularLocation>
</comment>
<reference evidence="11" key="2">
    <citation type="submission" date="2025-09" db="UniProtKB">
        <authorList>
            <consortium name="Ensembl"/>
        </authorList>
    </citation>
    <scope>IDENTIFICATION</scope>
</reference>
<dbReference type="SUPFAM" id="SSF54919">
    <property type="entry name" value="Nucleoside diphosphate kinase, NDK"/>
    <property type="match status" value="1"/>
</dbReference>
<proteinExistence type="inferred from homology"/>
<evidence type="ECO:0000313" key="12">
    <source>
        <dbReference type="Proteomes" id="UP000694388"/>
    </source>
</evidence>
<evidence type="ECO:0000313" key="11">
    <source>
        <dbReference type="Ensembl" id="ENSEBUP00000024653.1"/>
    </source>
</evidence>
<dbReference type="InterPro" id="IPR036850">
    <property type="entry name" value="NDK-like_dom_sf"/>
</dbReference>
<dbReference type="FunFam" id="1.20.890.10:FF:000008">
    <property type="entry name" value="Nucleoside diphosphate kinase homolog 5"/>
    <property type="match status" value="1"/>
</dbReference>
<accession>A0A8C4X0L4</accession>